<protein>
    <submittedName>
        <fullName evidence="1">Uncharacterized protein</fullName>
    </submittedName>
</protein>
<evidence type="ECO:0000313" key="2">
    <source>
        <dbReference type="Proteomes" id="UP001320706"/>
    </source>
</evidence>
<dbReference type="Proteomes" id="UP001320706">
    <property type="component" value="Unassembled WGS sequence"/>
</dbReference>
<reference evidence="1" key="1">
    <citation type="submission" date="2024-02" db="EMBL/GenBank/DDBJ databases">
        <title>Metagenome Assembled Genome of Zalaria obscura JY119.</title>
        <authorList>
            <person name="Vighnesh L."/>
            <person name="Jagadeeshwari U."/>
            <person name="Venkata Ramana C."/>
            <person name="Sasikala C."/>
        </authorList>
    </citation>
    <scope>NUCLEOTIDE SEQUENCE</scope>
    <source>
        <strain evidence="1">JY119</strain>
    </source>
</reference>
<organism evidence="1 2">
    <name type="scientific">Zalaria obscura</name>
    <dbReference type="NCBI Taxonomy" id="2024903"/>
    <lineage>
        <taxon>Eukaryota</taxon>
        <taxon>Fungi</taxon>
        <taxon>Dikarya</taxon>
        <taxon>Ascomycota</taxon>
        <taxon>Pezizomycotina</taxon>
        <taxon>Dothideomycetes</taxon>
        <taxon>Dothideomycetidae</taxon>
        <taxon>Dothideales</taxon>
        <taxon>Zalariaceae</taxon>
        <taxon>Zalaria</taxon>
    </lineage>
</organism>
<keyword evidence="2" id="KW-1185">Reference proteome</keyword>
<gene>
    <name evidence="1" type="ORF">M8818_004126</name>
</gene>
<evidence type="ECO:0000313" key="1">
    <source>
        <dbReference type="EMBL" id="KAK8207873.1"/>
    </source>
</evidence>
<proteinExistence type="predicted"/>
<sequence length="117" mass="12406">MELRERPGLTANAAAVVGGYDDQMARSAGAADVLGLPHWGGRVQGNGIYRKGKQNGGGTALWRASSFTMPGHVCLQGTVGQPSGHPSEHPSRAAIYRRSAESWRDLLPTLPISQSLK</sequence>
<name>A0ACC3SFG4_9PEZI</name>
<accession>A0ACC3SFG4</accession>
<comment type="caution">
    <text evidence="1">The sequence shown here is derived from an EMBL/GenBank/DDBJ whole genome shotgun (WGS) entry which is preliminary data.</text>
</comment>
<dbReference type="EMBL" id="JAMKPW020000020">
    <property type="protein sequence ID" value="KAK8207873.1"/>
    <property type="molecule type" value="Genomic_DNA"/>
</dbReference>